<evidence type="ECO:0000313" key="3">
    <source>
        <dbReference type="Proteomes" id="UP000607653"/>
    </source>
</evidence>
<keyword evidence="3" id="KW-1185">Reference proteome</keyword>
<feature type="signal peptide" evidence="1">
    <location>
        <begin position="1"/>
        <end position="19"/>
    </location>
</feature>
<proteinExistence type="predicted"/>
<comment type="caution">
    <text evidence="2">The sequence shown here is derived from an EMBL/GenBank/DDBJ whole genome shotgun (WGS) entry which is preliminary data.</text>
</comment>
<keyword evidence="1" id="KW-0732">Signal</keyword>
<gene>
    <name evidence="2" type="ORF">HUJ06_010406</name>
</gene>
<evidence type="ECO:0000313" key="2">
    <source>
        <dbReference type="EMBL" id="DAD31555.1"/>
    </source>
</evidence>
<reference evidence="2 3" key="1">
    <citation type="journal article" date="2020" name="Mol. Biol. Evol.">
        <title>Distinct Expression and Methylation Patterns for Genes with Different Fates following a Single Whole-Genome Duplication in Flowering Plants.</title>
        <authorList>
            <person name="Shi T."/>
            <person name="Rahmani R.S."/>
            <person name="Gugger P.F."/>
            <person name="Wang M."/>
            <person name="Li H."/>
            <person name="Zhang Y."/>
            <person name="Li Z."/>
            <person name="Wang Q."/>
            <person name="Van de Peer Y."/>
            <person name="Marchal K."/>
            <person name="Chen J."/>
        </authorList>
    </citation>
    <scope>NUCLEOTIDE SEQUENCE [LARGE SCALE GENOMIC DNA]</scope>
    <source>
        <tissue evidence="2">Leaf</tissue>
    </source>
</reference>
<dbReference type="EMBL" id="DUZY01000003">
    <property type="protein sequence ID" value="DAD31555.1"/>
    <property type="molecule type" value="Genomic_DNA"/>
</dbReference>
<protein>
    <submittedName>
        <fullName evidence="2">Uncharacterized protein</fullName>
    </submittedName>
</protein>
<dbReference type="Proteomes" id="UP000607653">
    <property type="component" value="Unassembled WGS sequence"/>
</dbReference>
<evidence type="ECO:0000256" key="1">
    <source>
        <dbReference type="SAM" id="SignalP"/>
    </source>
</evidence>
<accession>A0A822YKQ3</accession>
<organism evidence="2 3">
    <name type="scientific">Nelumbo nucifera</name>
    <name type="common">Sacred lotus</name>
    <dbReference type="NCBI Taxonomy" id="4432"/>
    <lineage>
        <taxon>Eukaryota</taxon>
        <taxon>Viridiplantae</taxon>
        <taxon>Streptophyta</taxon>
        <taxon>Embryophyta</taxon>
        <taxon>Tracheophyta</taxon>
        <taxon>Spermatophyta</taxon>
        <taxon>Magnoliopsida</taxon>
        <taxon>Proteales</taxon>
        <taxon>Nelumbonaceae</taxon>
        <taxon>Nelumbo</taxon>
    </lineage>
</organism>
<feature type="chain" id="PRO_5033054103" evidence="1">
    <location>
        <begin position="20"/>
        <end position="62"/>
    </location>
</feature>
<name>A0A822YKQ3_NELNU</name>
<sequence length="62" mass="6999">MIGVLLLQVIHFFSRSLMTISMGNCRGKRRRWINSSKFRSAFVRPGNWVGRVGFGLDQGISG</sequence>
<dbReference type="AlphaFoldDB" id="A0A822YKQ3"/>